<dbReference type="InterPro" id="IPR001810">
    <property type="entry name" value="F-box_dom"/>
</dbReference>
<evidence type="ECO:0000256" key="2">
    <source>
        <dbReference type="ARBA" id="ARBA00022737"/>
    </source>
</evidence>
<evidence type="ECO:0000256" key="1">
    <source>
        <dbReference type="ARBA" id="ARBA00022441"/>
    </source>
</evidence>
<keyword evidence="1" id="KW-0880">Kelch repeat</keyword>
<name>A0A0D6R9H2_ARACU</name>
<dbReference type="Pfam" id="PF00646">
    <property type="entry name" value="F-box"/>
    <property type="match status" value="1"/>
</dbReference>
<dbReference type="SMART" id="SM00612">
    <property type="entry name" value="Kelch"/>
    <property type="match status" value="2"/>
</dbReference>
<dbReference type="InterPro" id="IPR036047">
    <property type="entry name" value="F-box-like_dom_sf"/>
</dbReference>
<evidence type="ECO:0000259" key="3">
    <source>
        <dbReference type="SMART" id="SM00256"/>
    </source>
</evidence>
<dbReference type="SMART" id="SM00256">
    <property type="entry name" value="FBOX"/>
    <property type="match status" value="1"/>
</dbReference>
<feature type="domain" description="F-box" evidence="3">
    <location>
        <begin position="18"/>
        <end position="58"/>
    </location>
</feature>
<proteinExistence type="predicted"/>
<dbReference type="Pfam" id="PF24681">
    <property type="entry name" value="Kelch_KLHDC2_KLHL20_DRC7"/>
    <property type="match status" value="1"/>
</dbReference>
<dbReference type="InterPro" id="IPR006652">
    <property type="entry name" value="Kelch_1"/>
</dbReference>
<dbReference type="EMBL" id="GCKF01022228">
    <property type="protein sequence ID" value="JAG98570.1"/>
    <property type="molecule type" value="Transcribed_RNA"/>
</dbReference>
<dbReference type="PANTHER" id="PTHR46344:SF27">
    <property type="entry name" value="KELCH REPEAT SUPERFAMILY PROTEIN"/>
    <property type="match status" value="1"/>
</dbReference>
<evidence type="ECO:0000313" key="4">
    <source>
        <dbReference type="EMBL" id="JAG98570.1"/>
    </source>
</evidence>
<protein>
    <recommendedName>
        <fullName evidence="3">F-box domain-containing protein</fullName>
    </recommendedName>
</protein>
<dbReference type="SUPFAM" id="SSF81383">
    <property type="entry name" value="F-box domain"/>
    <property type="match status" value="1"/>
</dbReference>
<dbReference type="SUPFAM" id="SSF117281">
    <property type="entry name" value="Kelch motif"/>
    <property type="match status" value="1"/>
</dbReference>
<keyword evidence="2" id="KW-0677">Repeat</keyword>
<dbReference type="PANTHER" id="PTHR46344">
    <property type="entry name" value="OS02G0202900 PROTEIN"/>
    <property type="match status" value="1"/>
</dbReference>
<dbReference type="Gene3D" id="2.120.10.80">
    <property type="entry name" value="Kelch-type beta propeller"/>
    <property type="match status" value="1"/>
</dbReference>
<dbReference type="InterPro" id="IPR015915">
    <property type="entry name" value="Kelch-typ_b-propeller"/>
</dbReference>
<reference evidence="4" key="1">
    <citation type="submission" date="2015-03" db="EMBL/GenBank/DDBJ databases">
        <title>A transcriptome of Araucaria cunninghamii, an australian fine timber species.</title>
        <authorList>
            <person name="Jing Yi C.J.Y."/>
            <person name="Yin San L.Y.S."/>
            <person name="Abdul Karim S.S."/>
            <person name="Wan Azmi N.N."/>
            <person name="Hercus R.R."/>
            <person name="Croft L.L."/>
        </authorList>
    </citation>
    <scope>NUCLEOTIDE SEQUENCE</scope>
    <source>
        <strain evidence="4">MI0301</strain>
        <tissue evidence="4">Leaf</tissue>
    </source>
</reference>
<organism evidence="4">
    <name type="scientific">Araucaria cunninghamii</name>
    <name type="common">Hoop pine</name>
    <name type="synonym">Moreton Bay pine</name>
    <dbReference type="NCBI Taxonomy" id="56994"/>
    <lineage>
        <taxon>Eukaryota</taxon>
        <taxon>Viridiplantae</taxon>
        <taxon>Streptophyta</taxon>
        <taxon>Embryophyta</taxon>
        <taxon>Tracheophyta</taxon>
        <taxon>Spermatophyta</taxon>
        <taxon>Pinopsida</taxon>
        <taxon>Pinidae</taxon>
        <taxon>Conifers II</taxon>
        <taxon>Araucariales</taxon>
        <taxon>Araucariaceae</taxon>
        <taxon>Araucaria</taxon>
    </lineage>
</organism>
<accession>A0A0D6R9H2</accession>
<sequence length="380" mass="41797">MQENSEISVSISVIFTELPDHVALLCLARLPARARAAGSCVSRAWRSALSPSSIWPVRLALKIPSNDLIFVAIKQQDAAASPYTWRPLVVYPGRRAISFVPQPENAPAVDWNNLQAAVSLHGKLYLIGSHTPDPSYCQNSLTILRYDGDRGVWSSIPSLAPRFRRSFASAGLGKFVYVAGGFGAGGESLATAARFDTETYEWEVLPAMKRERDTCSAFVMDGRVYVIGGYKVCESSSDDVEESSAEVFDPKTGTWTLIEGVWTESLRWRAGVDDRRQPVVAVAGNTLYAMEHCTSHLFRYDAGRNRWIYLDCVGHHCGKIRLVSGEEDFYGICACGGGGKICVLALTRGGEDFRWSNIEICDAVFKGFKCRMLGCATMCM</sequence>
<dbReference type="AlphaFoldDB" id="A0A0D6R9H2"/>